<dbReference type="EMBL" id="CP133838">
    <property type="protein sequence ID" value="WMY72735.1"/>
    <property type="molecule type" value="Genomic_DNA"/>
</dbReference>
<organism evidence="1 2">
    <name type="scientific">Buttiauxella selenatireducens</name>
    <dbReference type="NCBI Taxonomy" id="3073902"/>
    <lineage>
        <taxon>Bacteria</taxon>
        <taxon>Pseudomonadati</taxon>
        <taxon>Pseudomonadota</taxon>
        <taxon>Gammaproteobacteria</taxon>
        <taxon>Enterobacterales</taxon>
        <taxon>Enterobacteriaceae</taxon>
        <taxon>Buttiauxella</taxon>
    </lineage>
</organism>
<gene>
    <name evidence="1" type="ORF">RHD99_14775</name>
</gene>
<sequence length="91" mass="10398">MSYPIKSNQILPGDIFKDKRGEHVTVKSVSHNRICFVRTGYSGECVFPAARFESEFSPVKRQTFSEWHKANNAAEKIQKLRELITAGRAKQ</sequence>
<accession>A0ABY9S704</accession>
<dbReference type="RefSeq" id="WP_309874862.1">
    <property type="nucleotide sequence ID" value="NZ_CP133838.1"/>
</dbReference>
<evidence type="ECO:0000313" key="1">
    <source>
        <dbReference type="EMBL" id="WMY72735.1"/>
    </source>
</evidence>
<dbReference type="Proteomes" id="UP001246690">
    <property type="component" value="Chromosome"/>
</dbReference>
<dbReference type="Pfam" id="PF13973">
    <property type="entry name" value="DUF4222"/>
    <property type="match status" value="1"/>
</dbReference>
<dbReference type="InterPro" id="IPR025317">
    <property type="entry name" value="DUF4222"/>
</dbReference>
<reference evidence="1 2" key="1">
    <citation type="submission" date="2023-09" db="EMBL/GenBank/DDBJ databases">
        <title>Buttiauxella selenatireducens sp. nov., isolated from the rhizosphere of Cardamine hupingshanesis.</title>
        <authorList>
            <person name="Zhang S."/>
            <person name="Xu Z."/>
            <person name="Wang H."/>
            <person name="Guo Y."/>
        </authorList>
    </citation>
    <scope>NUCLEOTIDE SEQUENCE [LARGE SCALE GENOMIC DNA]</scope>
    <source>
        <strain evidence="1 2">R73</strain>
    </source>
</reference>
<evidence type="ECO:0000313" key="2">
    <source>
        <dbReference type="Proteomes" id="UP001246690"/>
    </source>
</evidence>
<proteinExistence type="predicted"/>
<keyword evidence="2" id="KW-1185">Reference proteome</keyword>
<name>A0ABY9S704_9ENTR</name>
<protein>
    <submittedName>
        <fullName evidence="1">DUF4222 domain-containing protein</fullName>
    </submittedName>
</protein>